<reference evidence="1 2" key="1">
    <citation type="journal article" date="2009" name="PLoS ONE">
        <title>Genome sequence of the versatile fish pathogen Edwardsiella tarda provides insights into its adaptation to broad host ranges and intracellular niches.</title>
        <authorList>
            <person name="Wang Q."/>
            <person name="Yang M."/>
            <person name="Xiao J."/>
            <person name="Wu H."/>
            <person name="Wang X."/>
            <person name="Lv Y."/>
            <person name="Xu L."/>
            <person name="Zheng H."/>
            <person name="Wang S."/>
            <person name="Zhao G."/>
            <person name="Liu Q."/>
            <person name="Zhang Y."/>
        </authorList>
    </citation>
    <scope>NUCLEOTIDE SEQUENCE [LARGE SCALE GENOMIC DNA]</scope>
    <source>
        <strain evidence="2">EIB202 / CCTCC M208068</strain>
    </source>
</reference>
<proteinExistence type="predicted"/>
<dbReference type="Proteomes" id="UP000002634">
    <property type="component" value="Chromosome"/>
</dbReference>
<evidence type="ECO:0000313" key="2">
    <source>
        <dbReference type="Proteomes" id="UP000002634"/>
    </source>
</evidence>
<evidence type="ECO:0000313" key="1">
    <source>
        <dbReference type="EMBL" id="ACY83016.1"/>
    </source>
</evidence>
<protein>
    <submittedName>
        <fullName evidence="1">Uncharacterized protein</fullName>
    </submittedName>
</protein>
<name>A0AAU8PBM9_EDWPI</name>
<sequence length="52" mass="5935">MWISHLYLQKAMLLACLRGNPQFGTIRRIARAYLTSNYVEKTTDEIGSCQTA</sequence>
<dbReference type="AlphaFoldDB" id="A0AAU8PBM9"/>
<organism evidence="1 2">
    <name type="scientific">Edwardsiella piscicida</name>
    <dbReference type="NCBI Taxonomy" id="1263550"/>
    <lineage>
        <taxon>Bacteria</taxon>
        <taxon>Pseudomonadati</taxon>
        <taxon>Pseudomonadota</taxon>
        <taxon>Gammaproteobacteria</taxon>
        <taxon>Enterobacterales</taxon>
        <taxon>Hafniaceae</taxon>
        <taxon>Edwardsiella</taxon>
    </lineage>
</organism>
<accession>A0AAU8PBM9</accession>
<dbReference type="KEGG" id="etr:ETAE_0169"/>
<dbReference type="EMBL" id="CP001135">
    <property type="protein sequence ID" value="ACY83016.1"/>
    <property type="molecule type" value="Genomic_DNA"/>
</dbReference>
<gene>
    <name evidence="1" type="ordered locus">ETAE_0169</name>
</gene>
<keyword evidence="2" id="KW-1185">Reference proteome</keyword>